<organism evidence="1 2">
    <name type="scientific">Dreissena polymorpha</name>
    <name type="common">Zebra mussel</name>
    <name type="synonym">Mytilus polymorpha</name>
    <dbReference type="NCBI Taxonomy" id="45954"/>
    <lineage>
        <taxon>Eukaryota</taxon>
        <taxon>Metazoa</taxon>
        <taxon>Spiralia</taxon>
        <taxon>Lophotrochozoa</taxon>
        <taxon>Mollusca</taxon>
        <taxon>Bivalvia</taxon>
        <taxon>Autobranchia</taxon>
        <taxon>Heteroconchia</taxon>
        <taxon>Euheterodonta</taxon>
        <taxon>Imparidentia</taxon>
        <taxon>Neoheterodontei</taxon>
        <taxon>Myida</taxon>
        <taxon>Dreissenoidea</taxon>
        <taxon>Dreissenidae</taxon>
        <taxon>Dreissena</taxon>
    </lineage>
</organism>
<comment type="caution">
    <text evidence="1">The sequence shown here is derived from an EMBL/GenBank/DDBJ whole genome shotgun (WGS) entry which is preliminary data.</text>
</comment>
<evidence type="ECO:0000313" key="1">
    <source>
        <dbReference type="EMBL" id="KAH3872420.1"/>
    </source>
</evidence>
<dbReference type="AlphaFoldDB" id="A0A9D4M7X8"/>
<name>A0A9D4M7X8_DREPO</name>
<sequence>MVVNTVASDKTANEHPSLELCWQHMPLDKLLQTYWIYKKDMGLLPHAAILVSGLPAHPCSLISDHARCQAT</sequence>
<keyword evidence="2" id="KW-1185">Reference proteome</keyword>
<dbReference type="Proteomes" id="UP000828390">
    <property type="component" value="Unassembled WGS sequence"/>
</dbReference>
<proteinExistence type="predicted"/>
<evidence type="ECO:0000313" key="2">
    <source>
        <dbReference type="Proteomes" id="UP000828390"/>
    </source>
</evidence>
<reference evidence="1" key="2">
    <citation type="submission" date="2020-11" db="EMBL/GenBank/DDBJ databases">
        <authorList>
            <person name="McCartney M.A."/>
            <person name="Auch B."/>
            <person name="Kono T."/>
            <person name="Mallez S."/>
            <person name="Becker A."/>
            <person name="Gohl D.M."/>
            <person name="Silverstein K.A.T."/>
            <person name="Koren S."/>
            <person name="Bechman K.B."/>
            <person name="Herman A."/>
            <person name="Abrahante J.E."/>
            <person name="Garbe J."/>
        </authorList>
    </citation>
    <scope>NUCLEOTIDE SEQUENCE</scope>
    <source>
        <strain evidence="1">Duluth1</strain>
        <tissue evidence="1">Whole animal</tissue>
    </source>
</reference>
<protein>
    <submittedName>
        <fullName evidence="1">Uncharacterized protein</fullName>
    </submittedName>
</protein>
<gene>
    <name evidence="1" type="ORF">DPMN_035636</name>
</gene>
<accession>A0A9D4M7X8</accession>
<dbReference type="EMBL" id="JAIWYP010000002">
    <property type="protein sequence ID" value="KAH3872420.1"/>
    <property type="molecule type" value="Genomic_DNA"/>
</dbReference>
<reference evidence="1" key="1">
    <citation type="journal article" date="2019" name="bioRxiv">
        <title>The Genome of the Zebra Mussel, Dreissena polymorpha: A Resource for Invasive Species Research.</title>
        <authorList>
            <person name="McCartney M.A."/>
            <person name="Auch B."/>
            <person name="Kono T."/>
            <person name="Mallez S."/>
            <person name="Zhang Y."/>
            <person name="Obille A."/>
            <person name="Becker A."/>
            <person name="Abrahante J.E."/>
            <person name="Garbe J."/>
            <person name="Badalamenti J.P."/>
            <person name="Herman A."/>
            <person name="Mangelson H."/>
            <person name="Liachko I."/>
            <person name="Sullivan S."/>
            <person name="Sone E.D."/>
            <person name="Koren S."/>
            <person name="Silverstein K.A.T."/>
            <person name="Beckman K.B."/>
            <person name="Gohl D.M."/>
        </authorList>
    </citation>
    <scope>NUCLEOTIDE SEQUENCE</scope>
    <source>
        <strain evidence="1">Duluth1</strain>
        <tissue evidence="1">Whole animal</tissue>
    </source>
</reference>